<keyword evidence="2" id="KW-1185">Reference proteome</keyword>
<proteinExistence type="predicted"/>
<dbReference type="EMBL" id="RCVZ01000013">
    <property type="protein sequence ID" value="RLQ93630.1"/>
    <property type="molecule type" value="Genomic_DNA"/>
</dbReference>
<dbReference type="AlphaFoldDB" id="A0A3L7JT11"/>
<accession>A0A3L7JT11</accession>
<sequence>MIWMNVDYPDKCCTVHKKSCSYVLSSETTTKGIERNLKDGGWYQFESISNAEINNRNFYGQLRYKKCKKCF</sequence>
<organism evidence="1 2">
    <name type="scientific">Falsibacillus albus</name>
    <dbReference type="NCBI Taxonomy" id="2478915"/>
    <lineage>
        <taxon>Bacteria</taxon>
        <taxon>Bacillati</taxon>
        <taxon>Bacillota</taxon>
        <taxon>Bacilli</taxon>
        <taxon>Bacillales</taxon>
        <taxon>Bacillaceae</taxon>
        <taxon>Falsibacillus</taxon>
    </lineage>
</organism>
<reference evidence="1 2" key="1">
    <citation type="submission" date="2018-10" db="EMBL/GenBank/DDBJ databases">
        <title>Falsibacillus sp. genome draft.</title>
        <authorList>
            <person name="Shi S."/>
        </authorList>
    </citation>
    <scope>NUCLEOTIDE SEQUENCE [LARGE SCALE GENOMIC DNA]</scope>
    <source>
        <strain evidence="1 2">GY 10110</strain>
    </source>
</reference>
<comment type="caution">
    <text evidence="1">The sequence shown here is derived from an EMBL/GenBank/DDBJ whole genome shotgun (WGS) entry which is preliminary data.</text>
</comment>
<evidence type="ECO:0000313" key="1">
    <source>
        <dbReference type="EMBL" id="RLQ93630.1"/>
    </source>
</evidence>
<protein>
    <submittedName>
        <fullName evidence="1">Uncharacterized protein</fullName>
    </submittedName>
</protein>
<evidence type="ECO:0000313" key="2">
    <source>
        <dbReference type="Proteomes" id="UP000276770"/>
    </source>
</evidence>
<gene>
    <name evidence="1" type="ORF">D9X91_16735</name>
</gene>
<name>A0A3L7JT11_9BACI</name>
<dbReference type="Proteomes" id="UP000276770">
    <property type="component" value="Unassembled WGS sequence"/>
</dbReference>